<dbReference type="PRINTS" id="PR00455">
    <property type="entry name" value="HTHTETR"/>
</dbReference>
<proteinExistence type="predicted"/>
<evidence type="ECO:0000313" key="6">
    <source>
        <dbReference type="EMBL" id="GHH03125.1"/>
    </source>
</evidence>
<organism evidence="6 7">
    <name type="scientific">Amycolatopsis oliviviridis</name>
    <dbReference type="NCBI Taxonomy" id="1471590"/>
    <lineage>
        <taxon>Bacteria</taxon>
        <taxon>Bacillati</taxon>
        <taxon>Actinomycetota</taxon>
        <taxon>Actinomycetes</taxon>
        <taxon>Pseudonocardiales</taxon>
        <taxon>Pseudonocardiaceae</taxon>
        <taxon>Amycolatopsis</taxon>
    </lineage>
</organism>
<keyword evidence="3" id="KW-0804">Transcription</keyword>
<dbReference type="SUPFAM" id="SSF46689">
    <property type="entry name" value="Homeodomain-like"/>
    <property type="match status" value="1"/>
</dbReference>
<keyword evidence="2 4" id="KW-0238">DNA-binding</keyword>
<keyword evidence="1" id="KW-0805">Transcription regulation</keyword>
<evidence type="ECO:0000256" key="1">
    <source>
        <dbReference type="ARBA" id="ARBA00023015"/>
    </source>
</evidence>
<reference evidence="7" key="1">
    <citation type="journal article" date="2019" name="Int. J. Syst. Evol. Microbiol.">
        <title>The Global Catalogue of Microorganisms (GCM) 10K type strain sequencing project: providing services to taxonomists for standard genome sequencing and annotation.</title>
        <authorList>
            <consortium name="The Broad Institute Genomics Platform"/>
            <consortium name="The Broad Institute Genome Sequencing Center for Infectious Disease"/>
            <person name="Wu L."/>
            <person name="Ma J."/>
        </authorList>
    </citation>
    <scope>NUCLEOTIDE SEQUENCE [LARGE SCALE GENOMIC DNA]</scope>
    <source>
        <strain evidence="7">CGMCC 4.7683</strain>
    </source>
</reference>
<dbReference type="PROSITE" id="PS50977">
    <property type="entry name" value="HTH_TETR_2"/>
    <property type="match status" value="1"/>
</dbReference>
<dbReference type="RefSeq" id="WP_191251268.1">
    <property type="nucleotide sequence ID" value="NZ_BNAY01000001.1"/>
</dbReference>
<dbReference type="PANTHER" id="PTHR30055:SF234">
    <property type="entry name" value="HTH-TYPE TRANSCRIPTIONAL REGULATOR BETI"/>
    <property type="match status" value="1"/>
</dbReference>
<dbReference type="InterPro" id="IPR036271">
    <property type="entry name" value="Tet_transcr_reg_TetR-rel_C_sf"/>
</dbReference>
<name>A0ABQ3LCV9_9PSEU</name>
<dbReference type="Pfam" id="PF17920">
    <property type="entry name" value="TetR_C_16"/>
    <property type="match status" value="1"/>
</dbReference>
<keyword evidence="7" id="KW-1185">Reference proteome</keyword>
<dbReference type="Gene3D" id="1.10.357.10">
    <property type="entry name" value="Tetracycline Repressor, domain 2"/>
    <property type="match status" value="1"/>
</dbReference>
<accession>A0ABQ3LCV9</accession>
<dbReference type="Pfam" id="PF00440">
    <property type="entry name" value="TetR_N"/>
    <property type="match status" value="1"/>
</dbReference>
<evidence type="ECO:0000313" key="7">
    <source>
        <dbReference type="Proteomes" id="UP000635387"/>
    </source>
</evidence>
<dbReference type="InterPro" id="IPR001647">
    <property type="entry name" value="HTH_TetR"/>
</dbReference>
<gene>
    <name evidence="6" type="ORF">GCM10017790_04750</name>
</gene>
<dbReference type="EMBL" id="BNAY01000001">
    <property type="protein sequence ID" value="GHH03125.1"/>
    <property type="molecule type" value="Genomic_DNA"/>
</dbReference>
<evidence type="ECO:0000256" key="3">
    <source>
        <dbReference type="ARBA" id="ARBA00023163"/>
    </source>
</evidence>
<comment type="caution">
    <text evidence="6">The sequence shown here is derived from an EMBL/GenBank/DDBJ whole genome shotgun (WGS) entry which is preliminary data.</text>
</comment>
<dbReference type="InterPro" id="IPR050109">
    <property type="entry name" value="HTH-type_TetR-like_transc_reg"/>
</dbReference>
<dbReference type="InterPro" id="IPR009057">
    <property type="entry name" value="Homeodomain-like_sf"/>
</dbReference>
<dbReference type="PANTHER" id="PTHR30055">
    <property type="entry name" value="HTH-TYPE TRANSCRIPTIONAL REGULATOR RUTR"/>
    <property type="match status" value="1"/>
</dbReference>
<evidence type="ECO:0000259" key="5">
    <source>
        <dbReference type="PROSITE" id="PS50977"/>
    </source>
</evidence>
<dbReference type="SUPFAM" id="SSF48498">
    <property type="entry name" value="Tetracyclin repressor-like, C-terminal domain"/>
    <property type="match status" value="1"/>
</dbReference>
<feature type="domain" description="HTH tetR-type" evidence="5">
    <location>
        <begin position="12"/>
        <end position="72"/>
    </location>
</feature>
<feature type="DNA-binding region" description="H-T-H motif" evidence="4">
    <location>
        <begin position="35"/>
        <end position="54"/>
    </location>
</feature>
<evidence type="ECO:0000256" key="2">
    <source>
        <dbReference type="ARBA" id="ARBA00023125"/>
    </source>
</evidence>
<evidence type="ECO:0000256" key="4">
    <source>
        <dbReference type="PROSITE-ProRule" id="PRU00335"/>
    </source>
</evidence>
<sequence>MSRTTPRARNAAATRQAILEAAITAFTRHGYDGVGLREIAATAGVTAILINRYFGSKEALFTEVVDISFAQPTMVPTEPADSEDLAVLTARALVERTAPEAGHLGPFELLLKSAANPRAAEIMREGIRKHVGARFTDALPGAHAGERAELGLALLAGTWLMRRIIGTPALRDADPGQLTAQVARVLSAIVEPPPAEGEAPRD</sequence>
<dbReference type="Proteomes" id="UP000635387">
    <property type="component" value="Unassembled WGS sequence"/>
</dbReference>
<dbReference type="InterPro" id="IPR041678">
    <property type="entry name" value="TetR_C_16"/>
</dbReference>
<protein>
    <submittedName>
        <fullName evidence="6">TetR family transcriptional regulator</fullName>
    </submittedName>
</protein>